<sequence>MNLIVERTDSAPWFTNMNSIFRALGFAASNYDWFISDIETNYYGTEFTSEDQWISGDTLECFITENNVQFIWAVFSAFPKETRFPVENPPNALDPGYWSGTEVTPQLKNALFEIVAWDSSATILIGLPDAAIEKFRAAFPDTKSLISAANQENS</sequence>
<evidence type="ECO:0000313" key="1">
    <source>
        <dbReference type="EMBL" id="NHQ86177.1"/>
    </source>
</evidence>
<dbReference type="EMBL" id="JAAOLX010000004">
    <property type="protein sequence ID" value="NHQ86177.1"/>
    <property type="molecule type" value="Genomic_DNA"/>
</dbReference>
<evidence type="ECO:0000313" key="2">
    <source>
        <dbReference type="Proteomes" id="UP000712570"/>
    </source>
</evidence>
<keyword evidence="2" id="KW-1185">Reference proteome</keyword>
<dbReference type="RefSeq" id="WP_166824667.1">
    <property type="nucleotide sequence ID" value="NZ_JAAOLX010000004.1"/>
</dbReference>
<organism evidence="1 2">
    <name type="scientific">Iodobacter violaceini</name>
    <dbReference type="NCBI Taxonomy" id="3044271"/>
    <lineage>
        <taxon>Bacteria</taxon>
        <taxon>Pseudomonadati</taxon>
        <taxon>Pseudomonadota</taxon>
        <taxon>Betaproteobacteria</taxon>
        <taxon>Neisseriales</taxon>
        <taxon>Chitinibacteraceae</taxon>
        <taxon>Iodobacter</taxon>
    </lineage>
</organism>
<gene>
    <name evidence="1" type="ORF">HA050_08615</name>
</gene>
<evidence type="ECO:0008006" key="3">
    <source>
        <dbReference type="Google" id="ProtNLM"/>
    </source>
</evidence>
<dbReference type="Proteomes" id="UP000712570">
    <property type="component" value="Unassembled WGS sequence"/>
</dbReference>
<accession>A0ABX0KQL5</accession>
<reference evidence="1 2" key="1">
    <citation type="submission" date="2020-03" db="EMBL/GenBank/DDBJ databases">
        <title>Draft genome sequence of environmentally isolated violet-colored cultures.</title>
        <authorList>
            <person name="Wilson H.S."/>
        </authorList>
    </citation>
    <scope>NUCLEOTIDE SEQUENCE [LARGE SCALE GENOMIC DNA]</scope>
    <source>
        <strain evidence="1 2">HSC-16F04</strain>
    </source>
</reference>
<protein>
    <recommendedName>
        <fullName evidence="3">Integron gene cassette protein</fullName>
    </recommendedName>
</protein>
<proteinExistence type="predicted"/>
<name>A0ABX0KQL5_9NEIS</name>
<comment type="caution">
    <text evidence="1">The sequence shown here is derived from an EMBL/GenBank/DDBJ whole genome shotgun (WGS) entry which is preliminary data.</text>
</comment>